<dbReference type="Proteomes" id="UP001219568">
    <property type="component" value="Unassembled WGS sequence"/>
</dbReference>
<reference evidence="2" key="1">
    <citation type="journal article" date="2023" name="IMA Fungus">
        <title>Comparative genomic study of the Penicillium genus elucidates a diverse pangenome and 15 lateral gene transfer events.</title>
        <authorList>
            <person name="Petersen C."/>
            <person name="Sorensen T."/>
            <person name="Nielsen M.R."/>
            <person name="Sondergaard T.E."/>
            <person name="Sorensen J.L."/>
            <person name="Fitzpatrick D.A."/>
            <person name="Frisvad J.C."/>
            <person name="Nielsen K.L."/>
        </authorList>
    </citation>
    <scope>NUCLEOTIDE SEQUENCE</scope>
    <source>
        <strain evidence="2">IBT 15450</strain>
    </source>
</reference>
<proteinExistence type="predicted"/>
<protein>
    <submittedName>
        <fullName evidence="2">Uncharacterized protein</fullName>
    </submittedName>
</protein>
<dbReference type="EMBL" id="JAQJZL010000004">
    <property type="protein sequence ID" value="KAJ6044747.1"/>
    <property type="molecule type" value="Genomic_DNA"/>
</dbReference>
<organism evidence="2 3">
    <name type="scientific">Penicillium canescens</name>
    <dbReference type="NCBI Taxonomy" id="5083"/>
    <lineage>
        <taxon>Eukaryota</taxon>
        <taxon>Fungi</taxon>
        <taxon>Dikarya</taxon>
        <taxon>Ascomycota</taxon>
        <taxon>Pezizomycotina</taxon>
        <taxon>Eurotiomycetes</taxon>
        <taxon>Eurotiomycetidae</taxon>
        <taxon>Eurotiales</taxon>
        <taxon>Aspergillaceae</taxon>
        <taxon>Penicillium</taxon>
    </lineage>
</organism>
<comment type="caution">
    <text evidence="2">The sequence shown here is derived from an EMBL/GenBank/DDBJ whole genome shotgun (WGS) entry which is preliminary data.</text>
</comment>
<keyword evidence="3" id="KW-1185">Reference proteome</keyword>
<sequence>MEHVGRDDHILDRVLVNVQLLEDELIDLLGQRLQRILEEPGEDVSGGVGVVPSPNGSKHFSSR</sequence>
<evidence type="ECO:0000256" key="1">
    <source>
        <dbReference type="SAM" id="MobiDB-lite"/>
    </source>
</evidence>
<feature type="region of interest" description="Disordered" evidence="1">
    <location>
        <begin position="43"/>
        <end position="63"/>
    </location>
</feature>
<name>A0AAD6IG08_PENCN</name>
<dbReference type="AlphaFoldDB" id="A0AAD6IG08"/>
<evidence type="ECO:0000313" key="2">
    <source>
        <dbReference type="EMBL" id="KAJ6044747.1"/>
    </source>
</evidence>
<evidence type="ECO:0000313" key="3">
    <source>
        <dbReference type="Proteomes" id="UP001219568"/>
    </source>
</evidence>
<reference evidence="2" key="2">
    <citation type="submission" date="2023-01" db="EMBL/GenBank/DDBJ databases">
        <authorList>
            <person name="Petersen C."/>
        </authorList>
    </citation>
    <scope>NUCLEOTIDE SEQUENCE</scope>
    <source>
        <strain evidence="2">IBT 15450</strain>
    </source>
</reference>
<accession>A0AAD6IG08</accession>
<gene>
    <name evidence="2" type="ORF">N7460_006102</name>
</gene>